<accession>A0ABR9T9L2</accession>
<comment type="caution">
    <text evidence="1">The sequence shown here is derived from an EMBL/GenBank/DDBJ whole genome shotgun (WGS) entry which is preliminary data.</text>
</comment>
<sequence>MGNGFYIWENNYSRALQWAKDKKARGTLENPSVVGVIYQLEYCLDFTDSQFIDLLPIYFDLLKADLHTAGKDFPRNKDVKVRGSWK</sequence>
<gene>
    <name evidence="1" type="ORF">C4F40_14910</name>
</gene>
<evidence type="ECO:0000313" key="1">
    <source>
        <dbReference type="EMBL" id="MBE8722018.1"/>
    </source>
</evidence>
<name>A0ABR9T9L2_9SPHI</name>
<organism evidence="1 2">
    <name type="scientific">Sphingobacterium pedocola</name>
    <dbReference type="NCBI Taxonomy" id="2082722"/>
    <lineage>
        <taxon>Bacteria</taxon>
        <taxon>Pseudomonadati</taxon>
        <taxon>Bacteroidota</taxon>
        <taxon>Sphingobacteriia</taxon>
        <taxon>Sphingobacteriales</taxon>
        <taxon>Sphingobacteriaceae</taxon>
        <taxon>Sphingobacterium</taxon>
    </lineage>
</organism>
<keyword evidence="2" id="KW-1185">Reference proteome</keyword>
<evidence type="ECO:0000313" key="2">
    <source>
        <dbReference type="Proteomes" id="UP000618319"/>
    </source>
</evidence>
<reference evidence="1 2" key="1">
    <citation type="submission" date="2018-02" db="EMBL/GenBank/DDBJ databases">
        <title>Sphingobacterium KA21.</title>
        <authorList>
            <person name="Vasarhelyi B.M."/>
            <person name="Deshmukh S."/>
            <person name="Balint B."/>
            <person name="Kukolya J."/>
        </authorList>
    </citation>
    <scope>NUCLEOTIDE SEQUENCE [LARGE SCALE GENOMIC DNA]</scope>
    <source>
        <strain evidence="1 2">Ka21</strain>
    </source>
</reference>
<dbReference type="Proteomes" id="UP000618319">
    <property type="component" value="Unassembled WGS sequence"/>
</dbReference>
<dbReference type="EMBL" id="PSKQ01000022">
    <property type="protein sequence ID" value="MBE8722018.1"/>
    <property type="molecule type" value="Genomic_DNA"/>
</dbReference>
<proteinExistence type="predicted"/>
<protein>
    <submittedName>
        <fullName evidence="1">Uncharacterized protein</fullName>
    </submittedName>
</protein>